<dbReference type="Proteomes" id="UP000030528">
    <property type="component" value="Unassembled WGS sequence"/>
</dbReference>
<dbReference type="Gene3D" id="3.40.50.1820">
    <property type="entry name" value="alpha/beta hydrolase"/>
    <property type="match status" value="1"/>
</dbReference>
<evidence type="ECO:0000259" key="1">
    <source>
        <dbReference type="Pfam" id="PF12695"/>
    </source>
</evidence>
<dbReference type="RefSeq" id="WP_026799081.1">
    <property type="nucleotide sequence ID" value="NZ_AULI01000001.1"/>
</dbReference>
<proteinExistence type="predicted"/>
<dbReference type="EMBL" id="AVPE01000001">
    <property type="protein sequence ID" value="KGX93821.1"/>
    <property type="molecule type" value="Genomic_DNA"/>
</dbReference>
<gene>
    <name evidence="2" type="ORF">N781_01070</name>
</gene>
<comment type="caution">
    <text evidence="2">The sequence shown here is derived from an EMBL/GenBank/DDBJ whole genome shotgun (WGS) entry which is preliminary data.</text>
</comment>
<dbReference type="eggNOG" id="COG2267">
    <property type="taxonomic scope" value="Bacteria"/>
</dbReference>
<dbReference type="Pfam" id="PF12695">
    <property type="entry name" value="Abhydrolase_5"/>
    <property type="match status" value="1"/>
</dbReference>
<feature type="domain" description="Alpha/beta hydrolase fold-5" evidence="1">
    <location>
        <begin position="66"/>
        <end position="229"/>
    </location>
</feature>
<accession>A0A0A5GKK6</accession>
<dbReference type="GO" id="GO:0016787">
    <property type="term" value="F:hydrolase activity"/>
    <property type="evidence" value="ECO:0007669"/>
    <property type="project" value="InterPro"/>
</dbReference>
<dbReference type="InterPro" id="IPR029059">
    <property type="entry name" value="AB_hydrolase_5"/>
</dbReference>
<sequence length="245" mass="27557">MKKWVRRGAIVLLVILGIAFGGFYIWSSFTYSPSDLMNQQVERNSYVREEENWYRFGSKSAEIGYILYPGAKVEPESYAYYAQQLVQSNKDVTVIVPSVRFNIALLDRNRAIEIIERYPDVDKWIVGGHSLGGVAASDVVGRSSHIEGLILFASYPMEGSNLRDEELPVLSVWATEDGLTTKDEIDISRDLLPAHTEFVSIQGGNHAQFGMYGEQRGDGTATIDVLQQQQILIEETNELIETVRD</sequence>
<keyword evidence="3" id="KW-1185">Reference proteome</keyword>
<dbReference type="AlphaFoldDB" id="A0A0A5GKK6"/>
<reference evidence="2 3" key="1">
    <citation type="submission" date="2013-08" db="EMBL/GenBank/DDBJ databases">
        <authorList>
            <person name="Huang J."/>
            <person name="Wang G."/>
        </authorList>
    </citation>
    <scope>NUCLEOTIDE SEQUENCE [LARGE SCALE GENOMIC DNA]</scope>
    <source>
        <strain evidence="2 3">JSM 076056</strain>
    </source>
</reference>
<dbReference type="SUPFAM" id="SSF53474">
    <property type="entry name" value="alpha/beta-Hydrolases"/>
    <property type="match status" value="1"/>
</dbReference>
<evidence type="ECO:0000313" key="2">
    <source>
        <dbReference type="EMBL" id="KGX93821.1"/>
    </source>
</evidence>
<name>A0A0A5GKK6_9BACI</name>
<dbReference type="OrthoDB" id="9780932at2"/>
<dbReference type="InterPro" id="IPR029058">
    <property type="entry name" value="AB_hydrolase_fold"/>
</dbReference>
<organism evidence="2 3">
    <name type="scientific">Pontibacillus halophilus JSM 076056 = DSM 19796</name>
    <dbReference type="NCBI Taxonomy" id="1385510"/>
    <lineage>
        <taxon>Bacteria</taxon>
        <taxon>Bacillati</taxon>
        <taxon>Bacillota</taxon>
        <taxon>Bacilli</taxon>
        <taxon>Bacillales</taxon>
        <taxon>Bacillaceae</taxon>
        <taxon>Pontibacillus</taxon>
    </lineage>
</organism>
<evidence type="ECO:0000313" key="3">
    <source>
        <dbReference type="Proteomes" id="UP000030528"/>
    </source>
</evidence>
<protein>
    <recommendedName>
        <fullName evidence="1">Alpha/beta hydrolase fold-5 domain-containing protein</fullName>
    </recommendedName>
</protein>
<dbReference type="STRING" id="1385510.GCA_000425205_00264"/>